<feature type="transmembrane region" description="Helical" evidence="1">
    <location>
        <begin position="77"/>
        <end position="100"/>
    </location>
</feature>
<protein>
    <recommendedName>
        <fullName evidence="3">PhnA-like protein</fullName>
    </recommendedName>
</protein>
<evidence type="ECO:0000313" key="2">
    <source>
        <dbReference type="EMBL" id="BAT28527.1"/>
    </source>
</evidence>
<feature type="transmembrane region" description="Helical" evidence="1">
    <location>
        <begin position="35"/>
        <end position="57"/>
    </location>
</feature>
<organism evidence="2">
    <name type="scientific">Aureimonas frigidaquae</name>
    <dbReference type="NCBI Taxonomy" id="424757"/>
    <lineage>
        <taxon>Bacteria</taxon>
        <taxon>Pseudomonadati</taxon>
        <taxon>Pseudomonadota</taxon>
        <taxon>Alphaproteobacteria</taxon>
        <taxon>Hyphomicrobiales</taxon>
        <taxon>Aurantimonadaceae</taxon>
        <taxon>Aureimonas</taxon>
    </lineage>
</organism>
<dbReference type="AlphaFoldDB" id="A0A0P0Z3A7"/>
<name>A0A0P0Z3A7_9HYPH</name>
<evidence type="ECO:0008006" key="3">
    <source>
        <dbReference type="Google" id="ProtNLM"/>
    </source>
</evidence>
<sequence length="302" mass="29729">MASYENDRQRVAAGTASIADAATATAALNRVSWGAIFAGVSIALATQVILTLVGTGIGTGVLDPAAGAAENPTAASFSIGAGLWALGSALVAAFVGGYVAARMSGRADRTAAALHGLTTWAFTTLVVLYLLTTTVGAIVGGAVSGVASAIGGVGQTAIQAAAPAIANTDGDPLDAIENQVRATGTDPEALQANAVNAIRALLTGGADGADQARQEAAEALAQARGIPLPEAQQQVADIEQRYRSAVETAQERATQAADAAASAASKGSLLAALALVLGAAAGWLGGRSGVVRAHTLAARPRV</sequence>
<dbReference type="RefSeq" id="WP_083507598.1">
    <property type="nucleotide sequence ID" value="NZ_BBWR01000002.1"/>
</dbReference>
<feature type="transmembrane region" description="Helical" evidence="1">
    <location>
        <begin position="112"/>
        <end position="131"/>
    </location>
</feature>
<accession>A0A0P0Z3A7</accession>
<evidence type="ECO:0000256" key="1">
    <source>
        <dbReference type="SAM" id="Phobius"/>
    </source>
</evidence>
<proteinExistence type="predicted"/>
<dbReference type="EMBL" id="LC066377">
    <property type="protein sequence ID" value="BAT28527.1"/>
    <property type="molecule type" value="Genomic_DNA"/>
</dbReference>
<keyword evidence="1" id="KW-0472">Membrane</keyword>
<reference evidence="2" key="1">
    <citation type="journal article" date="2015" name="Proc. Natl. Acad. Sci. U.S.A.">
        <title>Bacterial clade with the ribosomal RNA operon on a small plasmid rather than the chromosome.</title>
        <authorList>
            <person name="Anda M."/>
            <person name="Ohtsubo Y."/>
            <person name="Okubo T."/>
            <person name="Sugawara M."/>
            <person name="Nagata Y."/>
            <person name="Tsuda M."/>
            <person name="Minamisawa K."/>
            <person name="Mitsui H."/>
        </authorList>
    </citation>
    <scope>NUCLEOTIDE SEQUENCE</scope>
    <source>
        <strain evidence="2">JCM 14755</strain>
    </source>
</reference>
<keyword evidence="1" id="KW-1133">Transmembrane helix</keyword>
<keyword evidence="1" id="KW-0812">Transmembrane</keyword>